<dbReference type="InterPro" id="IPR006740">
    <property type="entry name" value="DUF604"/>
</dbReference>
<keyword evidence="4" id="KW-1185">Reference proteome</keyword>
<reference evidence="5" key="3">
    <citation type="journal article" date="2020" name="Curr. Biol.">
        <title>Chromatin organization in early land plants reveals an ancestral association between H3K27me3, transposons, and constitutive heterochromatin.</title>
        <authorList>
            <person name="Montgomery S.A."/>
            <person name="Tanizawa Y."/>
            <person name="Galik B."/>
            <person name="Wang N."/>
            <person name="Ito T."/>
            <person name="Mochizuki T."/>
            <person name="Akimcheva S."/>
            <person name="Bowman J.L."/>
            <person name="Cognat V."/>
            <person name="Marechal-Drouard L."/>
            <person name="Ekker H."/>
            <person name="Hong S.F."/>
            <person name="Kohchi T."/>
            <person name="Lin S.S."/>
            <person name="Liu L.D."/>
            <person name="Nakamura Y."/>
            <person name="Valeeva L.R."/>
            <person name="Shakirov E.V."/>
            <person name="Shippen D.E."/>
            <person name="Wei W.L."/>
            <person name="Yagura M."/>
            <person name="Yamaoka S."/>
            <person name="Yamato K.T."/>
            <person name="Liu C."/>
            <person name="Berger F."/>
        </authorList>
    </citation>
    <scope>NUCLEOTIDE SEQUENCE [LARGE SCALE GENOMIC DNA]</scope>
    <source>
        <strain evidence="5">Tak-1</strain>
    </source>
</reference>
<reference evidence="3 4" key="1">
    <citation type="submission" date="2016-03" db="EMBL/GenBank/DDBJ databases">
        <title>Mechanisms controlling the formation of the plant cell surface in tip-growing cells are functionally conserved among land plants.</title>
        <authorList>
            <person name="Honkanen S."/>
            <person name="Jones V.A."/>
            <person name="Morieri G."/>
            <person name="Champion C."/>
            <person name="Hetherington A.J."/>
            <person name="Kelly S."/>
            <person name="Saint-Marcoux D."/>
            <person name="Proust H."/>
            <person name="Prescott H."/>
            <person name="Dolan L."/>
        </authorList>
    </citation>
    <scope>NUCLEOTIDE SEQUENCE [LARGE SCALE GENOMIC DNA]</scope>
    <source>
        <strain evidence="4">cv. Tak-1 and cv. Tak-2</strain>
        <tissue evidence="3">Whole gametophyte</tissue>
    </source>
</reference>
<evidence type="ECO:0000313" key="3">
    <source>
        <dbReference type="EMBL" id="OAE32420.1"/>
    </source>
</evidence>
<keyword evidence="1" id="KW-1133">Transmembrane helix</keyword>
<dbReference type="AlphaFoldDB" id="A0A176WGR0"/>
<dbReference type="Proteomes" id="UP000077202">
    <property type="component" value="Unassembled WGS sequence"/>
</dbReference>
<evidence type="ECO:0000313" key="4">
    <source>
        <dbReference type="Proteomes" id="UP000077202"/>
    </source>
</evidence>
<evidence type="ECO:0000256" key="1">
    <source>
        <dbReference type="SAM" id="Phobius"/>
    </source>
</evidence>
<keyword evidence="1" id="KW-0812">Transmembrane</keyword>
<organism evidence="3 4">
    <name type="scientific">Marchantia polymorpha subsp. ruderalis</name>
    <dbReference type="NCBI Taxonomy" id="1480154"/>
    <lineage>
        <taxon>Eukaryota</taxon>
        <taxon>Viridiplantae</taxon>
        <taxon>Streptophyta</taxon>
        <taxon>Embryophyta</taxon>
        <taxon>Marchantiophyta</taxon>
        <taxon>Marchantiopsida</taxon>
        <taxon>Marchantiidae</taxon>
        <taxon>Marchantiales</taxon>
        <taxon>Marchantiaceae</taxon>
        <taxon>Marchantia</taxon>
    </lineage>
</organism>
<protein>
    <submittedName>
        <fullName evidence="3">Uncharacterized protein</fullName>
    </submittedName>
</protein>
<dbReference type="EMBL" id="AP019871">
    <property type="protein sequence ID" value="BBN14236.1"/>
    <property type="molecule type" value="Genomic_DNA"/>
</dbReference>
<keyword evidence="1" id="KW-0472">Membrane</keyword>
<dbReference type="FunFam" id="3.90.550.50:FF:000026">
    <property type="entry name" value="Glycoprotein-N-acetylgalactosamine 3-beta-galactosyltransferase 1"/>
    <property type="match status" value="1"/>
</dbReference>
<feature type="transmembrane region" description="Helical" evidence="1">
    <location>
        <begin position="21"/>
        <end position="42"/>
    </location>
</feature>
<gene>
    <name evidence="3" type="ORF">AXG93_1772s1020</name>
    <name evidence="2" type="ORF">Mp_6g09960</name>
</gene>
<dbReference type="PANTHER" id="PTHR10811">
    <property type="entry name" value="FRINGE-RELATED"/>
    <property type="match status" value="1"/>
</dbReference>
<dbReference type="Pfam" id="PF04646">
    <property type="entry name" value="DUF604"/>
    <property type="match status" value="1"/>
</dbReference>
<accession>A0A176WGR0</accession>
<sequence length="514" mass="57663">MSGTGRIRVNGEKVGKREWSGTWQLLCLALMLATGAWISLVFSAKNQCAPSHTPWQGPPSAFGWSDSPGDVAVDTQGSVTAIQKKKAVENGTRMGAGSLSIKQLVFGIAGSAQLWPKRQEFIKLWWRPNDMRGYVWLEEPVPEVPGVNLPPVLVSEDTSRFTYTHALGHPSGIRISRVVSETFRLRLPNVKWFVMGDDDTLFNVDNLVQMLSKYDPSEMWYIGNPSESHRQNDHFSSTMAYGGGGFAISYPLAAAISEIQDSCMERYPQLFGSDDRLHACITELGVPLTKEPGFHQFDIIGNAFGLLAAHPVAPFLSMHHLQLIRPLFPGRTALDGLRHISKAMKTEPTSFLQQTICYDRKRSLSFSISNGFVVQVFPQIILPRMLQRPLRTFSAWNRVSEPLEFTFDTRPVPKSICKHPLRFFLDDMIYDHDKDVTIGLYKRQIAIDKRKKSGLCWPSALAPDQVTHIRVVSHALPDHWFHVPRRQCAHLTGIVDKVLGISVEPCQPGELIPK</sequence>
<evidence type="ECO:0000313" key="2">
    <source>
        <dbReference type="EMBL" id="BBN14236.1"/>
    </source>
</evidence>
<name>A0A176WGR0_MARPO</name>
<dbReference type="EMBL" id="LVLJ01000834">
    <property type="protein sequence ID" value="OAE32420.1"/>
    <property type="molecule type" value="Genomic_DNA"/>
</dbReference>
<dbReference type="Proteomes" id="UP001162541">
    <property type="component" value="Chromosome 6"/>
</dbReference>
<reference evidence="2" key="2">
    <citation type="journal article" date="2019" name="Curr. Biol.">
        <title>Chromatin organization in early land plants reveals an ancestral association between H3K27me3, transposons, and constitutive heterochromatin.</title>
        <authorList>
            <person name="Montgomery S.A."/>
            <person name="Tanizawa Y."/>
            <person name="Galik B."/>
            <person name="Wang N."/>
            <person name="Ito T."/>
            <person name="Mochizuki T."/>
            <person name="Akimcheva S."/>
            <person name="Bowman J."/>
            <person name="Cognat V."/>
            <person name="Drouard L."/>
            <person name="Ekker H."/>
            <person name="Houng S."/>
            <person name="Kohchi T."/>
            <person name="Lin S."/>
            <person name="Liu L.D."/>
            <person name="Nakamura Y."/>
            <person name="Valeeva L.R."/>
            <person name="Shakirov E.V."/>
            <person name="Shippen D.E."/>
            <person name="Wei W."/>
            <person name="Yagura M."/>
            <person name="Yamaoka S."/>
            <person name="Yamato K.T."/>
            <person name="Liu C."/>
            <person name="Berger F."/>
        </authorList>
    </citation>
    <scope>NUCLEOTIDE SEQUENCE [LARGE SCALE GENOMIC DNA]</scope>
    <source>
        <strain evidence="2">Tak-1</strain>
    </source>
</reference>
<proteinExistence type="predicted"/>
<evidence type="ECO:0000313" key="5">
    <source>
        <dbReference type="Proteomes" id="UP001162541"/>
    </source>
</evidence>
<dbReference type="Gene3D" id="3.90.550.50">
    <property type="match status" value="1"/>
</dbReference>